<comment type="subcellular location">
    <subcellularLocation>
        <location evidence="1 6">Nucleus</location>
    </subcellularLocation>
</comment>
<name>A0AAN8ZBI6_9MAGN</name>
<reference evidence="8 9" key="1">
    <citation type="submission" date="2023-12" db="EMBL/GenBank/DDBJ databases">
        <title>A high-quality genome assembly for Dillenia turbinata (Dilleniales).</title>
        <authorList>
            <person name="Chanderbali A."/>
        </authorList>
    </citation>
    <scope>NUCLEOTIDE SEQUENCE [LARGE SCALE GENOMIC DNA]</scope>
    <source>
        <strain evidence="8">LSX21</strain>
        <tissue evidence="8">Leaf</tissue>
    </source>
</reference>
<dbReference type="AlphaFoldDB" id="A0AAN8ZBI6"/>
<dbReference type="GO" id="GO:0006357">
    <property type="term" value="P:regulation of transcription by RNA polymerase II"/>
    <property type="evidence" value="ECO:0007669"/>
    <property type="project" value="InterPro"/>
</dbReference>
<keyword evidence="3 6" id="KW-0805">Transcription regulation</keyword>
<evidence type="ECO:0000313" key="9">
    <source>
        <dbReference type="Proteomes" id="UP001370490"/>
    </source>
</evidence>
<accession>A0AAN8ZBI6</accession>
<sequence length="775" mass="87820">MPSVGMRRSTRVFVPKSAQKVTDGARVLRSGRRVLSNNNVDWIRLIDNDEIPNLKKTRIHNKVASKPEVVNVALPQPKEVADDQNRLNVGNVVDKFYGLVYHRKRKRGDVKKVEDDKKRFGIQFSRKQRRKRGESRVEGSGLKDGLMQKDVFQGPCLGVVVESHCNVTSELACFLNSVLRYLARIRLTLSELRGFVFSEPILSVFASKGIHFLWDTPCYRASRFCKIFEGGRFVPTFAVDFSAVPSCFWYLHTCMFLGSMCSHYVRTLSMLVVQSNSKREACIEDVSCTDSVVCGDDNSWSVVVHRTVASPKIVTRNAQGRNGIVSRKIKKRSSLRSARVKNPSSIRIRKANGVLYSDLIRNNGIPFSVTLSGRGIRKSAGRSSLRTTAQEVKSTLAEVRQDINATACTMNILVIESDRGYRVEGATVKLEMTAFKQWFLVIKKDGVARYCHKAEKFLRPPTTNRFTLAIIWLAESGWKLEFPNRMDWLIFKELYRECDNRNMQDTGGKVIPVPWVREVSGYDKSINATFARPDAYISFNDDELTRVMAKKATIYDMDDEDEEWLNKFNSEPCAGNELINPVSEESFELLVGTFEKGFFCGSDDYTVEKAASGLCPEMERKEVIDAVYSYWMKKRKQRRSALIATFQLYQPHRPQVVPSATLRKKRSFKRQPSRVGKGKQRIFLQGLAAEHDAFYEDKAMLNIQEAKAAARKAAELAILRRRKAQNLMEKADLLAYKATMALKIAEAARVAELAGLAGSNLLEEVTSDTDFPETN</sequence>
<dbReference type="InterPro" id="IPR019542">
    <property type="entry name" value="Enhancer_polycomb-like_N"/>
</dbReference>
<evidence type="ECO:0000256" key="6">
    <source>
        <dbReference type="RuleBase" id="RU361124"/>
    </source>
</evidence>
<dbReference type="PANTHER" id="PTHR14898">
    <property type="entry name" value="ENHANCER OF POLYCOMB"/>
    <property type="match status" value="1"/>
</dbReference>
<evidence type="ECO:0000256" key="3">
    <source>
        <dbReference type="ARBA" id="ARBA00023015"/>
    </source>
</evidence>
<gene>
    <name evidence="8" type="ORF">RJ641_005305</name>
</gene>
<protein>
    <recommendedName>
        <fullName evidence="6">Enhancer of polycomb-like protein</fullName>
    </recommendedName>
</protein>
<evidence type="ECO:0000256" key="5">
    <source>
        <dbReference type="ARBA" id="ARBA00023242"/>
    </source>
</evidence>
<evidence type="ECO:0000256" key="1">
    <source>
        <dbReference type="ARBA" id="ARBA00004123"/>
    </source>
</evidence>
<keyword evidence="5 6" id="KW-0539">Nucleus</keyword>
<evidence type="ECO:0000256" key="4">
    <source>
        <dbReference type="ARBA" id="ARBA00023163"/>
    </source>
</evidence>
<dbReference type="GO" id="GO:0005634">
    <property type="term" value="C:nucleus"/>
    <property type="evidence" value="ECO:0007669"/>
    <property type="project" value="UniProtKB-SubCell"/>
</dbReference>
<evidence type="ECO:0000256" key="2">
    <source>
        <dbReference type="ARBA" id="ARBA00008035"/>
    </source>
</evidence>
<evidence type="ECO:0000259" key="7">
    <source>
        <dbReference type="Pfam" id="PF10513"/>
    </source>
</evidence>
<comment type="caution">
    <text evidence="8">The sequence shown here is derived from an EMBL/GenBank/DDBJ whole genome shotgun (WGS) entry which is preliminary data.</text>
</comment>
<dbReference type="InterPro" id="IPR024943">
    <property type="entry name" value="Enhancer_polycomb"/>
</dbReference>
<proteinExistence type="inferred from homology"/>
<keyword evidence="9" id="KW-1185">Reference proteome</keyword>
<keyword evidence="4 6" id="KW-0804">Transcription</keyword>
<dbReference type="Proteomes" id="UP001370490">
    <property type="component" value="Unassembled WGS sequence"/>
</dbReference>
<evidence type="ECO:0000313" key="8">
    <source>
        <dbReference type="EMBL" id="KAK6929100.1"/>
    </source>
</evidence>
<feature type="domain" description="Enhancer of polycomb-like N-terminal" evidence="7">
    <location>
        <begin position="506"/>
        <end position="596"/>
    </location>
</feature>
<organism evidence="8 9">
    <name type="scientific">Dillenia turbinata</name>
    <dbReference type="NCBI Taxonomy" id="194707"/>
    <lineage>
        <taxon>Eukaryota</taxon>
        <taxon>Viridiplantae</taxon>
        <taxon>Streptophyta</taxon>
        <taxon>Embryophyta</taxon>
        <taxon>Tracheophyta</taxon>
        <taxon>Spermatophyta</taxon>
        <taxon>Magnoliopsida</taxon>
        <taxon>eudicotyledons</taxon>
        <taxon>Gunneridae</taxon>
        <taxon>Pentapetalae</taxon>
        <taxon>Dilleniales</taxon>
        <taxon>Dilleniaceae</taxon>
        <taxon>Dillenia</taxon>
    </lineage>
</organism>
<dbReference type="Pfam" id="PF10513">
    <property type="entry name" value="EPL1"/>
    <property type="match status" value="1"/>
</dbReference>
<dbReference type="GO" id="GO:0035267">
    <property type="term" value="C:NuA4 histone acetyltransferase complex"/>
    <property type="evidence" value="ECO:0007669"/>
    <property type="project" value="InterPro"/>
</dbReference>
<comment type="similarity">
    <text evidence="2 6">Belongs to the enhancer of polycomb family.</text>
</comment>
<dbReference type="EMBL" id="JBAMMX010000013">
    <property type="protein sequence ID" value="KAK6929100.1"/>
    <property type="molecule type" value="Genomic_DNA"/>
</dbReference>